<dbReference type="GO" id="GO:0030659">
    <property type="term" value="C:cytoplasmic vesicle membrane"/>
    <property type="evidence" value="ECO:0007669"/>
    <property type="project" value="TreeGrafter"/>
</dbReference>
<proteinExistence type="predicted"/>
<dbReference type="EMBL" id="KN610797">
    <property type="protein sequence ID" value="KHJ77403.1"/>
    <property type="molecule type" value="Genomic_DNA"/>
</dbReference>
<dbReference type="Gene3D" id="1.20.1640.10">
    <property type="entry name" value="Multidrug efflux transporter AcrB transmembrane domain"/>
    <property type="match status" value="1"/>
</dbReference>
<dbReference type="InterPro" id="IPR051697">
    <property type="entry name" value="Patched_domain-protein"/>
</dbReference>
<dbReference type="OrthoDB" id="5861306at2759"/>
<evidence type="ECO:0000313" key="4">
    <source>
        <dbReference type="Proteomes" id="UP000053660"/>
    </source>
</evidence>
<evidence type="ECO:0000313" key="3">
    <source>
        <dbReference type="EMBL" id="KHJ77403.1"/>
    </source>
</evidence>
<keyword evidence="2" id="KW-0812">Transmembrane</keyword>
<evidence type="ECO:0000256" key="1">
    <source>
        <dbReference type="SAM" id="MobiDB-lite"/>
    </source>
</evidence>
<dbReference type="GO" id="GO:0006897">
    <property type="term" value="P:endocytosis"/>
    <property type="evidence" value="ECO:0007669"/>
    <property type="project" value="TreeGrafter"/>
</dbReference>
<feature type="region of interest" description="Disordered" evidence="1">
    <location>
        <begin position="96"/>
        <end position="147"/>
    </location>
</feature>
<accession>A0A0B1RWF1</accession>
<reference evidence="3 4" key="1">
    <citation type="submission" date="2014-03" db="EMBL/GenBank/DDBJ databases">
        <title>Draft genome of the hookworm Oesophagostomum dentatum.</title>
        <authorList>
            <person name="Mitreva M."/>
        </authorList>
    </citation>
    <scope>NUCLEOTIDE SEQUENCE [LARGE SCALE GENOMIC DNA]</scope>
    <source>
        <strain evidence="3 4">OD-Hann</strain>
    </source>
</reference>
<dbReference type="PANTHER" id="PTHR10796:SF91">
    <property type="entry name" value="SSD DOMAIN-CONTAINING PROTEIN"/>
    <property type="match status" value="1"/>
</dbReference>
<dbReference type="AlphaFoldDB" id="A0A0B1RWF1"/>
<feature type="compositionally biased region" description="Polar residues" evidence="1">
    <location>
        <begin position="132"/>
        <end position="147"/>
    </location>
</feature>
<keyword evidence="2" id="KW-0472">Membrane</keyword>
<name>A0A0B1RWF1_OESDE</name>
<dbReference type="GO" id="GO:0018996">
    <property type="term" value="P:molting cycle, collagen and cuticulin-based cuticle"/>
    <property type="evidence" value="ECO:0007669"/>
    <property type="project" value="TreeGrafter"/>
</dbReference>
<keyword evidence="4" id="KW-1185">Reference proteome</keyword>
<sequence>MTAQLKAGFVFHNTFVSAHITHGFVSNEGNLSPKERCIDSMEKLAWPVVHGSMSTILGVTVLAFINSYMVLVFFKTIFLVLIIGRRWCFPRLGSSAHRPCHHDPLRGEVQRPSLSDDRGRRGRKPPSRRAASTPSHCQSTSPDTFFA</sequence>
<dbReference type="PANTHER" id="PTHR10796">
    <property type="entry name" value="PATCHED-RELATED"/>
    <property type="match status" value="1"/>
</dbReference>
<dbReference type="SUPFAM" id="SSF82866">
    <property type="entry name" value="Multidrug efflux transporter AcrB transmembrane domain"/>
    <property type="match status" value="1"/>
</dbReference>
<feature type="compositionally biased region" description="Basic and acidic residues" evidence="1">
    <location>
        <begin position="101"/>
        <end position="119"/>
    </location>
</feature>
<feature type="transmembrane region" description="Helical" evidence="2">
    <location>
        <begin position="71"/>
        <end position="88"/>
    </location>
</feature>
<protein>
    <submittedName>
        <fullName evidence="3">Uncharacterized protein</fullName>
    </submittedName>
</protein>
<dbReference type="Proteomes" id="UP000053660">
    <property type="component" value="Unassembled WGS sequence"/>
</dbReference>
<dbReference type="GO" id="GO:0005886">
    <property type="term" value="C:plasma membrane"/>
    <property type="evidence" value="ECO:0007669"/>
    <property type="project" value="TreeGrafter"/>
</dbReference>
<organism evidence="3 4">
    <name type="scientific">Oesophagostomum dentatum</name>
    <name type="common">Nodular worm</name>
    <dbReference type="NCBI Taxonomy" id="61180"/>
    <lineage>
        <taxon>Eukaryota</taxon>
        <taxon>Metazoa</taxon>
        <taxon>Ecdysozoa</taxon>
        <taxon>Nematoda</taxon>
        <taxon>Chromadorea</taxon>
        <taxon>Rhabditida</taxon>
        <taxon>Rhabditina</taxon>
        <taxon>Rhabditomorpha</taxon>
        <taxon>Strongyloidea</taxon>
        <taxon>Strongylidae</taxon>
        <taxon>Oesophagostomum</taxon>
    </lineage>
</organism>
<evidence type="ECO:0000256" key="2">
    <source>
        <dbReference type="SAM" id="Phobius"/>
    </source>
</evidence>
<gene>
    <name evidence="3" type="ORF">OESDEN_22977</name>
</gene>
<keyword evidence="2" id="KW-1133">Transmembrane helix</keyword>